<evidence type="ECO:0000313" key="2">
    <source>
        <dbReference type="EMBL" id="RFD23938.1"/>
    </source>
</evidence>
<name>A0A3E1HBX4_9MYCO</name>
<reference evidence="2 3" key="1">
    <citation type="submission" date="2018-07" db="EMBL/GenBank/DDBJ databases">
        <title>Whole genome sequence of Mycobacterium uberis.</title>
        <authorList>
            <person name="Benjak A."/>
        </authorList>
    </citation>
    <scope>NUCLEOTIDE SEQUENCE [LARGE SCALE GENOMIC DNA]</scope>
    <source>
        <strain evidence="2 3">Jura</strain>
    </source>
</reference>
<feature type="transmembrane region" description="Helical" evidence="1">
    <location>
        <begin position="54"/>
        <end position="74"/>
    </location>
</feature>
<accession>A0A3E1HBX4</accession>
<dbReference type="EMBL" id="QAYL01000043">
    <property type="protein sequence ID" value="RFD23938.1"/>
    <property type="molecule type" value="Genomic_DNA"/>
</dbReference>
<protein>
    <submittedName>
        <fullName evidence="2">Uncharacterized protein</fullName>
    </submittedName>
</protein>
<keyword evidence="1" id="KW-1133">Transmembrane helix</keyword>
<dbReference type="AlphaFoldDB" id="A0A3E1HBX4"/>
<keyword evidence="1" id="KW-0812">Transmembrane</keyword>
<keyword evidence="3" id="KW-1185">Reference proteome</keyword>
<keyword evidence="1" id="KW-0472">Membrane</keyword>
<comment type="caution">
    <text evidence="2">The sequence shown here is derived from an EMBL/GenBank/DDBJ whole genome shotgun (WGS) entry which is preliminary data.</text>
</comment>
<dbReference type="Proteomes" id="UP000258522">
    <property type="component" value="Unassembled WGS sequence"/>
</dbReference>
<organism evidence="2 3">
    <name type="scientific">Mycobacterium uberis</name>
    <dbReference type="NCBI Taxonomy" id="2162698"/>
    <lineage>
        <taxon>Bacteria</taxon>
        <taxon>Bacillati</taxon>
        <taxon>Actinomycetota</taxon>
        <taxon>Actinomycetes</taxon>
        <taxon>Mycobacteriales</taxon>
        <taxon>Mycobacteriaceae</taxon>
        <taxon>Mycobacterium</taxon>
    </lineage>
</organism>
<proteinExistence type="predicted"/>
<sequence length="77" mass="8353">MFTAERTILTGSAQYAPEFGVNLCFDSFVDDRALLSLRGSAMRVVTPRSDLLPTLVWCCVVLFYVGCGGVGCGVGRW</sequence>
<evidence type="ECO:0000313" key="3">
    <source>
        <dbReference type="Proteomes" id="UP000258522"/>
    </source>
</evidence>
<evidence type="ECO:0000256" key="1">
    <source>
        <dbReference type="SAM" id="Phobius"/>
    </source>
</evidence>
<gene>
    <name evidence="2" type="ORF">MUBE_14440</name>
</gene>
<feature type="non-terminal residue" evidence="2">
    <location>
        <position position="77"/>
    </location>
</feature>